<evidence type="ECO:0000256" key="7">
    <source>
        <dbReference type="ARBA" id="ARBA00022958"/>
    </source>
</evidence>
<sequence length="277" mass="30968">MSEDETNNNPDAKPTNTEQLTRERYELLQRLEGWLETPMLILAFVWLVLLIVELVRGESLLFYFLGTAIWVVFIIDFVVKLVLAPDKLDYLKGNWLTAIALLLPALRIFRVARVFRLLRLARAGRGLRLVRVVSSLNRGMKALGASLSRRGFGYVITLTVLVTFAGAAGMYAFENEVSGGIHSYGEALWWTAMIMATMGSEYWPKTPEGRVLCVFLALYAFGVFGYVTAALATFFVGRDADDNDAEMAGAKQLAAVRDEMSALREEIRALSRQSPKL</sequence>
<evidence type="ECO:0000259" key="13">
    <source>
        <dbReference type="Pfam" id="PF00520"/>
    </source>
</evidence>
<dbReference type="Pfam" id="PF00520">
    <property type="entry name" value="Ion_trans"/>
    <property type="match status" value="1"/>
</dbReference>
<protein>
    <submittedName>
        <fullName evidence="14">Potassium channel protein</fullName>
    </submittedName>
</protein>
<evidence type="ECO:0000256" key="9">
    <source>
        <dbReference type="ARBA" id="ARBA00023065"/>
    </source>
</evidence>
<dbReference type="GO" id="GO:0001508">
    <property type="term" value="P:action potential"/>
    <property type="evidence" value="ECO:0007669"/>
    <property type="project" value="TreeGrafter"/>
</dbReference>
<dbReference type="Gene3D" id="1.20.120.350">
    <property type="entry name" value="Voltage-gated potassium channels. Chain C"/>
    <property type="match status" value="1"/>
</dbReference>
<evidence type="ECO:0000313" key="15">
    <source>
        <dbReference type="Proteomes" id="UP000252204"/>
    </source>
</evidence>
<feature type="domain" description="Ion transport" evidence="13">
    <location>
        <begin position="36"/>
        <end position="228"/>
    </location>
</feature>
<keyword evidence="8 12" id="KW-1133">Transmembrane helix</keyword>
<accession>A0A365TUE7</accession>
<dbReference type="GO" id="GO:0005249">
    <property type="term" value="F:voltage-gated potassium channel activity"/>
    <property type="evidence" value="ECO:0007669"/>
    <property type="project" value="InterPro"/>
</dbReference>
<evidence type="ECO:0000256" key="10">
    <source>
        <dbReference type="ARBA" id="ARBA00023136"/>
    </source>
</evidence>
<keyword evidence="5" id="KW-0631">Potassium channel</keyword>
<reference evidence="15" key="1">
    <citation type="submission" date="2018-06" db="EMBL/GenBank/DDBJ databases">
        <title>Whole genome sequencing of four bacterial strains from South Shetland trench revealing bio-synthetic gene clusters.</title>
        <authorList>
            <person name="Abdel-Mageed W.M."/>
            <person name="Lehri B."/>
            <person name="Jarmusch S."/>
            <person name="Miranda K."/>
            <person name="Goodfellow M."/>
            <person name="Jaspars M."/>
            <person name="Karlyshev A.V."/>
        </authorList>
    </citation>
    <scope>NUCLEOTIDE SEQUENCE [LARGE SCALE GENOMIC DNA]</scope>
    <source>
        <strain evidence="15">SST4</strain>
    </source>
</reference>
<keyword evidence="4 12" id="KW-0812">Transmembrane</keyword>
<dbReference type="SUPFAM" id="SSF81324">
    <property type="entry name" value="Voltage-gated potassium channels"/>
    <property type="match status" value="1"/>
</dbReference>
<dbReference type="GO" id="GO:0008076">
    <property type="term" value="C:voltage-gated potassium channel complex"/>
    <property type="evidence" value="ECO:0007669"/>
    <property type="project" value="InterPro"/>
</dbReference>
<dbReference type="AlphaFoldDB" id="A0A365TUE7"/>
<feature type="transmembrane region" description="Helical" evidence="12">
    <location>
        <begin position="211"/>
        <end position="237"/>
    </location>
</feature>
<dbReference type="InterPro" id="IPR028325">
    <property type="entry name" value="VG_K_chnl"/>
</dbReference>
<keyword evidence="15" id="KW-1185">Reference proteome</keyword>
<dbReference type="InterPro" id="IPR027359">
    <property type="entry name" value="Volt_channel_dom_sf"/>
</dbReference>
<evidence type="ECO:0000256" key="3">
    <source>
        <dbReference type="ARBA" id="ARBA00022538"/>
    </source>
</evidence>
<dbReference type="Proteomes" id="UP000252204">
    <property type="component" value="Unassembled WGS sequence"/>
</dbReference>
<dbReference type="Gene3D" id="1.20.5.110">
    <property type="match status" value="1"/>
</dbReference>
<gene>
    <name evidence="14" type="ORF">DQ400_01500</name>
</gene>
<dbReference type="PANTHER" id="PTHR11537">
    <property type="entry name" value="VOLTAGE-GATED POTASSIUM CHANNEL"/>
    <property type="match status" value="1"/>
</dbReference>
<evidence type="ECO:0000256" key="11">
    <source>
        <dbReference type="ARBA" id="ARBA00023303"/>
    </source>
</evidence>
<feature type="transmembrane region" description="Helical" evidence="12">
    <location>
        <begin position="187"/>
        <end position="204"/>
    </location>
</feature>
<dbReference type="PANTHER" id="PTHR11537:SF254">
    <property type="entry name" value="POTASSIUM VOLTAGE-GATED CHANNEL PROTEIN SHAB"/>
    <property type="match status" value="1"/>
</dbReference>
<comment type="subcellular location">
    <subcellularLocation>
        <location evidence="1">Membrane</location>
        <topology evidence="1">Multi-pass membrane protein</topology>
    </subcellularLocation>
</comment>
<dbReference type="OrthoDB" id="9799090at2"/>
<feature type="transmembrane region" description="Helical" evidence="12">
    <location>
        <begin position="151"/>
        <end position="172"/>
    </location>
</feature>
<feature type="transmembrane region" description="Helical" evidence="12">
    <location>
        <begin position="62"/>
        <end position="83"/>
    </location>
</feature>
<evidence type="ECO:0000313" key="14">
    <source>
        <dbReference type="EMBL" id="RBI69392.1"/>
    </source>
</evidence>
<proteinExistence type="predicted"/>
<evidence type="ECO:0000256" key="6">
    <source>
        <dbReference type="ARBA" id="ARBA00022882"/>
    </source>
</evidence>
<dbReference type="RefSeq" id="WP_113268044.1">
    <property type="nucleotide sequence ID" value="NZ_QNTU01000001.1"/>
</dbReference>
<keyword evidence="7" id="KW-0630">Potassium</keyword>
<organism evidence="14 15">
    <name type="scientific">Vreelandella sulfidaeris</name>
    <dbReference type="NCBI Taxonomy" id="115553"/>
    <lineage>
        <taxon>Bacteria</taxon>
        <taxon>Pseudomonadati</taxon>
        <taxon>Pseudomonadota</taxon>
        <taxon>Gammaproteobacteria</taxon>
        <taxon>Oceanospirillales</taxon>
        <taxon>Halomonadaceae</taxon>
        <taxon>Vreelandella</taxon>
    </lineage>
</organism>
<feature type="transmembrane region" description="Helical" evidence="12">
    <location>
        <begin position="37"/>
        <end position="55"/>
    </location>
</feature>
<keyword evidence="6" id="KW-0851">Voltage-gated channel</keyword>
<comment type="caution">
    <text evidence="14">The sequence shown here is derived from an EMBL/GenBank/DDBJ whole genome shotgun (WGS) entry which is preliminary data.</text>
</comment>
<keyword evidence="10 12" id="KW-0472">Membrane</keyword>
<dbReference type="EMBL" id="QNTU01000001">
    <property type="protein sequence ID" value="RBI69392.1"/>
    <property type="molecule type" value="Genomic_DNA"/>
</dbReference>
<keyword evidence="2" id="KW-0813">Transport</keyword>
<keyword evidence="3" id="KW-0633">Potassium transport</keyword>
<evidence type="ECO:0000256" key="4">
    <source>
        <dbReference type="ARBA" id="ARBA00022692"/>
    </source>
</evidence>
<keyword evidence="11 14" id="KW-0407">Ion channel</keyword>
<dbReference type="Gene3D" id="1.10.287.70">
    <property type="match status" value="1"/>
</dbReference>
<evidence type="ECO:0000256" key="8">
    <source>
        <dbReference type="ARBA" id="ARBA00022989"/>
    </source>
</evidence>
<evidence type="ECO:0000256" key="12">
    <source>
        <dbReference type="SAM" id="Phobius"/>
    </source>
</evidence>
<evidence type="ECO:0000256" key="5">
    <source>
        <dbReference type="ARBA" id="ARBA00022826"/>
    </source>
</evidence>
<name>A0A365TUE7_9GAMM</name>
<feature type="transmembrane region" description="Helical" evidence="12">
    <location>
        <begin position="95"/>
        <end position="115"/>
    </location>
</feature>
<evidence type="ECO:0000256" key="2">
    <source>
        <dbReference type="ARBA" id="ARBA00022448"/>
    </source>
</evidence>
<dbReference type="InterPro" id="IPR005821">
    <property type="entry name" value="Ion_trans_dom"/>
</dbReference>
<evidence type="ECO:0000256" key="1">
    <source>
        <dbReference type="ARBA" id="ARBA00004141"/>
    </source>
</evidence>
<keyword evidence="9" id="KW-0406">Ion transport</keyword>